<dbReference type="EMBL" id="CP006943">
    <property type="protein sequence ID" value="AHG76317.1"/>
    <property type="molecule type" value="Genomic_DNA"/>
</dbReference>
<dbReference type="HOGENOM" id="CLU_2700390_0_0_6"/>
<name>W0QDG6_9PAST</name>
<dbReference type="KEGG" id="mvi:X808_17970"/>
<protein>
    <submittedName>
        <fullName evidence="1">Uncharacterized protein</fullName>
    </submittedName>
</protein>
<organism evidence="1 2">
    <name type="scientific">Mannheimia varigena USDA-ARS-USMARC-1296</name>
    <dbReference type="NCBI Taxonomy" id="1433287"/>
    <lineage>
        <taxon>Bacteria</taxon>
        <taxon>Pseudomonadati</taxon>
        <taxon>Pseudomonadota</taxon>
        <taxon>Gammaproteobacteria</taxon>
        <taxon>Pasteurellales</taxon>
        <taxon>Pasteurellaceae</taxon>
        <taxon>Mannheimia</taxon>
    </lineage>
</organism>
<gene>
    <name evidence="1" type="ORF">X808_17970</name>
</gene>
<dbReference type="PATRIC" id="fig|1433287.3.peg.1793"/>
<proteinExistence type="predicted"/>
<evidence type="ECO:0000313" key="2">
    <source>
        <dbReference type="Proteomes" id="UP000066995"/>
    </source>
</evidence>
<accession>W0QDG6</accession>
<evidence type="ECO:0000313" key="1">
    <source>
        <dbReference type="EMBL" id="AHG76317.1"/>
    </source>
</evidence>
<dbReference type="STRING" id="1433287.X808_17970"/>
<keyword evidence="2" id="KW-1185">Reference proteome</keyword>
<sequence length="73" mass="8125">MEQSANTHISIRYAQAILTLIDHNSTNNEGDEPDEFFTSTTVIKDAISAAQHFLREAENNSKQGVYLTLGVEK</sequence>
<reference evidence="1 2" key="1">
    <citation type="submission" date="2013-12" db="EMBL/GenBank/DDBJ databases">
        <title>Annotation of the Mannheimia varigena USDA-ARS-USMARC-1296 complete genome.</title>
        <authorList>
            <person name="Harhay G.P."/>
            <person name="Clawson M.L."/>
            <person name="Murray R.W."/>
            <person name="Lubbers B.V."/>
            <person name="Heaton M.P."/>
            <person name="Chitko-Mckown C.G."/>
            <person name="Harhay D.M."/>
            <person name="Smith T.P.L."/>
        </authorList>
    </citation>
    <scope>NUCLEOTIDE SEQUENCE [LARGE SCALE GENOMIC DNA]</scope>
    <source>
        <strain evidence="1 2">USDA-ARS-USMARC-1296</strain>
    </source>
</reference>
<dbReference type="AlphaFoldDB" id="W0QDG6"/>
<dbReference type="Proteomes" id="UP000066995">
    <property type="component" value="Chromosome"/>
</dbReference>